<name>C7RKV5_ACCRE</name>
<feature type="transmembrane region" description="Helical" evidence="6">
    <location>
        <begin position="358"/>
        <end position="383"/>
    </location>
</feature>
<reference evidence="8" key="1">
    <citation type="submission" date="2009-08" db="EMBL/GenBank/DDBJ databases">
        <authorList>
            <consortium name="US DOE Joint Genome Institute"/>
            <person name="Lucas S."/>
            <person name="Copeland A."/>
            <person name="Lapidus A."/>
            <person name="Glavina del Rio T."/>
            <person name="Dalin E."/>
            <person name="Tice H."/>
            <person name="Bruce D."/>
            <person name="Barry K."/>
            <person name="Pitluck S."/>
            <person name="Lowry S."/>
            <person name="Larimer F."/>
            <person name="Land M."/>
            <person name="Hauser L."/>
            <person name="Kyrpides N."/>
            <person name="Ivanova N."/>
            <person name="McMahon K.D."/>
            <person name="Hugenholtz P."/>
        </authorList>
    </citation>
    <scope>NUCLEOTIDE SEQUENCE</scope>
    <source>
        <strain evidence="8">UW-1</strain>
    </source>
</reference>
<accession>C7RKV5</accession>
<comment type="similarity">
    <text evidence="2">Belongs to the oxidase-dependent Fe transporter (OFeT) (TC 9.A.10.1) family.</text>
</comment>
<protein>
    <submittedName>
        <fullName evidence="8">Iron permease FTR1</fullName>
    </submittedName>
</protein>
<evidence type="ECO:0000256" key="4">
    <source>
        <dbReference type="ARBA" id="ARBA00022989"/>
    </source>
</evidence>
<feature type="transmembrane region" description="Helical" evidence="6">
    <location>
        <begin position="283"/>
        <end position="305"/>
    </location>
</feature>
<organism evidence="8">
    <name type="scientific">Accumulibacter regalis</name>
    <dbReference type="NCBI Taxonomy" id="522306"/>
    <lineage>
        <taxon>Bacteria</taxon>
        <taxon>Pseudomonadati</taxon>
        <taxon>Pseudomonadota</taxon>
        <taxon>Betaproteobacteria</taxon>
        <taxon>Candidatus Accumulibacter</taxon>
    </lineage>
</organism>
<dbReference type="HOGENOM" id="CLU_023979_2_0_4"/>
<dbReference type="STRING" id="522306.CAP2UW1_0426"/>
<feature type="transmembrane region" description="Helical" evidence="6">
    <location>
        <begin position="204"/>
        <end position="225"/>
    </location>
</feature>
<dbReference type="PANTHER" id="PTHR31632">
    <property type="entry name" value="IRON TRANSPORTER FTH1"/>
    <property type="match status" value="1"/>
</dbReference>
<evidence type="ECO:0000256" key="3">
    <source>
        <dbReference type="ARBA" id="ARBA00022692"/>
    </source>
</evidence>
<proteinExistence type="inferred from homology"/>
<feature type="transmembrane region" description="Helical" evidence="6">
    <location>
        <begin position="317"/>
        <end position="338"/>
    </location>
</feature>
<evidence type="ECO:0000256" key="6">
    <source>
        <dbReference type="SAM" id="Phobius"/>
    </source>
</evidence>
<dbReference type="GO" id="GO:0015093">
    <property type="term" value="F:ferrous iron transmembrane transporter activity"/>
    <property type="evidence" value="ECO:0007669"/>
    <property type="project" value="TreeGrafter"/>
</dbReference>
<feature type="transmembrane region" description="Helical" evidence="6">
    <location>
        <begin position="172"/>
        <end position="192"/>
    </location>
</feature>
<dbReference type="AlphaFoldDB" id="C7RKV5"/>
<dbReference type="eggNOG" id="COG0672">
    <property type="taxonomic scope" value="Bacteria"/>
</dbReference>
<evidence type="ECO:0000256" key="2">
    <source>
        <dbReference type="ARBA" id="ARBA00008333"/>
    </source>
</evidence>
<keyword evidence="5 6" id="KW-0472">Membrane</keyword>
<feature type="chain" id="PRO_5002981593" evidence="7">
    <location>
        <begin position="26"/>
        <end position="393"/>
    </location>
</feature>
<evidence type="ECO:0000313" key="8">
    <source>
        <dbReference type="EMBL" id="ACV33777.1"/>
    </source>
</evidence>
<dbReference type="KEGG" id="app:CAP2UW1_0426"/>
<dbReference type="GO" id="GO:0033573">
    <property type="term" value="C:high-affinity iron permease complex"/>
    <property type="evidence" value="ECO:0007669"/>
    <property type="project" value="InterPro"/>
</dbReference>
<gene>
    <name evidence="8" type="ordered locus">CAP2UW1_0426</name>
</gene>
<dbReference type="Pfam" id="PF03239">
    <property type="entry name" value="FTR1"/>
    <property type="match status" value="1"/>
</dbReference>
<dbReference type="InterPro" id="IPR004923">
    <property type="entry name" value="FTR1/Fip1/EfeU"/>
</dbReference>
<evidence type="ECO:0000256" key="7">
    <source>
        <dbReference type="SAM" id="SignalP"/>
    </source>
</evidence>
<reference evidence="8" key="2">
    <citation type="submission" date="2009-09" db="EMBL/GenBank/DDBJ databases">
        <title>Complete sequence of chromosome of Candidatus Accumulibacter phosphatis clade IIA str. UW-1.</title>
        <authorList>
            <consortium name="US DOE Joint Genome Institute"/>
            <person name="Martin H.G."/>
            <person name="Ivanova N."/>
            <person name="Kunin V."/>
            <person name="Warnecke F."/>
            <person name="Barry K."/>
            <person name="He S."/>
            <person name="Salamov A."/>
            <person name="Szeto E."/>
            <person name="Dalin E."/>
            <person name="Pangilinan J.L."/>
            <person name="Lapidus A."/>
            <person name="Lowry S."/>
            <person name="Kyrpides N.C."/>
            <person name="McMahon K.D."/>
            <person name="Hugenholtz P."/>
        </authorList>
    </citation>
    <scope>NUCLEOTIDE SEQUENCE [LARGE SCALE GENOMIC DNA]</scope>
    <source>
        <strain evidence="8">UW-1</strain>
    </source>
</reference>
<keyword evidence="4 6" id="KW-1133">Transmembrane helix</keyword>
<comment type="subcellular location">
    <subcellularLocation>
        <location evidence="1">Membrane</location>
        <topology evidence="1">Multi-pass membrane protein</topology>
    </subcellularLocation>
</comment>
<dbReference type="OrthoDB" id="9765171at2"/>
<keyword evidence="3 6" id="KW-0812">Transmembrane</keyword>
<dbReference type="EMBL" id="CP001715">
    <property type="protein sequence ID" value="ACV33777.1"/>
    <property type="molecule type" value="Genomic_DNA"/>
</dbReference>
<sequence precursor="true">MIPRRLLAFLLAVLAILGTPSGAAAAIDGAAVAAEISRRGDAAVAAYDPANRLATASELSSLYFAVFEGSGMEVDLGIRSPSLKNELEVLFGVVNGQAMQGVAAADLQSSWLALRDRLNVAAALYGTPETDGFLPALLKSALILIREGVEAMLVVSALTAYLRRAGAADRVWVLYAGVGVAIPLSLLTGWAMTSAIRAAGASRAVVEGATMLLAAAVLFYVSFWLLSKSESRRWQAWIAGRVDSAISRGSLIALGGAACLAVYREGAETVLFYHALLASHADHGGAIIAGIGLASGLLALVYLVLNRMALRLPHATFFAVTAVLVYGIGLVFLGQGIIELQAAGRLATTPLPGFPRVSWLGIGPSLQGVTAQGGMILLPWLAWTWQRTRRRVS</sequence>
<keyword evidence="7" id="KW-0732">Signal</keyword>
<evidence type="ECO:0000256" key="1">
    <source>
        <dbReference type="ARBA" id="ARBA00004141"/>
    </source>
</evidence>
<dbReference type="PANTHER" id="PTHR31632:SF2">
    <property type="entry name" value="PLASMA MEMBRANE IRON PERMEASE"/>
    <property type="match status" value="1"/>
</dbReference>
<feature type="transmembrane region" description="Helical" evidence="6">
    <location>
        <begin position="245"/>
        <end position="263"/>
    </location>
</feature>
<feature type="signal peptide" evidence="7">
    <location>
        <begin position="1"/>
        <end position="25"/>
    </location>
</feature>
<evidence type="ECO:0000256" key="5">
    <source>
        <dbReference type="ARBA" id="ARBA00023136"/>
    </source>
</evidence>